<dbReference type="Pfam" id="PF07715">
    <property type="entry name" value="Plug"/>
    <property type="match status" value="1"/>
</dbReference>
<feature type="chain" id="PRO_5045897251" evidence="14">
    <location>
        <begin position="24"/>
        <end position="1080"/>
    </location>
</feature>
<dbReference type="NCBIfam" id="TIGR04057">
    <property type="entry name" value="SusC_RagA_signa"/>
    <property type="match status" value="1"/>
</dbReference>
<evidence type="ECO:0000256" key="13">
    <source>
        <dbReference type="SAM" id="MobiDB-lite"/>
    </source>
</evidence>
<reference evidence="17" key="1">
    <citation type="submission" date="2022-10" db="EMBL/GenBank/DDBJ databases">
        <title>Comparative genomics and taxonomic characterization of three novel marine species of genus Reichenbachiella exhibiting antioxidant and polysaccharide degradation activities.</title>
        <authorList>
            <person name="Muhammad N."/>
            <person name="Lee Y.-J."/>
            <person name="Ko J."/>
            <person name="Kim S.-G."/>
        </authorList>
    </citation>
    <scope>NUCLEOTIDE SEQUENCE</scope>
    <source>
        <strain evidence="17">Wsw4-B4</strain>
    </source>
</reference>
<dbReference type="Gene3D" id="2.170.130.10">
    <property type="entry name" value="TonB-dependent receptor, plug domain"/>
    <property type="match status" value="1"/>
</dbReference>
<gene>
    <name evidence="17" type="ORF">N7E81_01990</name>
</gene>
<evidence type="ECO:0000256" key="7">
    <source>
        <dbReference type="ARBA" id="ARBA00023065"/>
    </source>
</evidence>
<feature type="domain" description="TonB-dependent receptor plug" evidence="16">
    <location>
        <begin position="117"/>
        <end position="245"/>
    </location>
</feature>
<keyword evidence="8 12" id="KW-0798">TonB box</keyword>
<keyword evidence="4" id="KW-0410">Iron transport</keyword>
<dbReference type="InterPro" id="IPR039426">
    <property type="entry name" value="TonB-dep_rcpt-like"/>
</dbReference>
<dbReference type="SUPFAM" id="SSF49464">
    <property type="entry name" value="Carboxypeptidase regulatory domain-like"/>
    <property type="match status" value="1"/>
</dbReference>
<dbReference type="InterPro" id="IPR008969">
    <property type="entry name" value="CarboxyPept-like_regulatory"/>
</dbReference>
<protein>
    <submittedName>
        <fullName evidence="17">SusC/RagA family TonB-linked outer membrane protein</fullName>
    </submittedName>
</protein>
<keyword evidence="7" id="KW-0406">Ion transport</keyword>
<dbReference type="SUPFAM" id="SSF56935">
    <property type="entry name" value="Porins"/>
    <property type="match status" value="1"/>
</dbReference>
<evidence type="ECO:0000256" key="4">
    <source>
        <dbReference type="ARBA" id="ARBA00022496"/>
    </source>
</evidence>
<evidence type="ECO:0000259" key="15">
    <source>
        <dbReference type="Pfam" id="PF00593"/>
    </source>
</evidence>
<keyword evidence="3 11" id="KW-1134">Transmembrane beta strand</keyword>
<evidence type="ECO:0000259" key="16">
    <source>
        <dbReference type="Pfam" id="PF07715"/>
    </source>
</evidence>
<feature type="domain" description="TonB-dependent receptor-like beta-barrel" evidence="15">
    <location>
        <begin position="449"/>
        <end position="902"/>
    </location>
</feature>
<name>A0ABY6D2M5_9BACT</name>
<dbReference type="Proteomes" id="UP001062165">
    <property type="component" value="Chromosome"/>
</dbReference>
<sequence>MDRTLLKILLVCLILTCHQSLLAQHKVTGTVYDNSGPLIGATVQLENSAVGVICDIDGNFSIEVPDENASIKVSFVGYEPQTVFVGTRTRVDVSLILNVNELEEVVVSALGFEQKKDNLGSTSSVVKTEELLRSGETTIINSLSGKVAGVKVTRGNGDPGAGASIQIRGQNTIGGSTQPLIIVDGVPLANNSINGAGNGITGGSSGGTSQQSRLNDINPNDIESMQVLKGASAASLWGSRAANGVIVITTKRGKSGRPKIEYNATYSLDEINVKHPMQSTYGQGANGAWDPTARNSWGDRIADRSGTPDEVDFFGEYFEAADGTLYYPIVSKNSQETYVDRNFDQVFQRGHFFQQDLSISGGGDKSTFFFSFGKLDQEGIIRNSDYNRYNVRLNGDTRFNDWLSMSAKASYTNTNSNRIQQNSNVSGMYVGLLRSAPDFNNADYIGTYYDGLGGIYERRQRAYRNQLGQNEDPIYTNPQWATDEQLATTQVDRFTITPQINVDPLDWLGFTFRGGADVFTDTREYFFPKNSASAGRKIGVQAQDILTRKQLNFDAITKMSFNLNKDIGLQTTLGWNITQSEGESFYMHVENFEANTDFATFELVTNQNFSSLSKTAFITRSNRGYAQASVDLYDQVFVNVNGALEAASTIADNFFYPSTDVAWQFTRLPIFNNQNILSFGKIRGSWGKVGIRPSAHRSQTLTDGGFSVSTYNDALDVSVFGGGFRLDDDQGNDDLRPEVKTEYEAGADFRFLKDKLNVSFTYYYNKIEDILLDIAKPASTGFTNIYMNAGSMENRGVELELDYQLLRTPDWSINVSANFNRNRNEVLSLYGAESVNLTGEAISSRAVVGEPLGVLWANKAERNEDGTLALDANGFPLTDVLGGVVGDPNPEWRGGAALDLRWKNLKLNLLFEHSHGGQFADRTRMVLYGFGTHADVGNDVTLGQDVRNLNGQLFTAGTTVRGNVADFGAGPVLLDEAWYTTKGGGFGSGVIYELLISEDASWTKLREVSLGYTLNTPWLQETLKLSSVEFTATGRNLALWTDIIGIDPETSQFGVNNGFGTEYFTNPSSRSVLFSVKITY</sequence>
<feature type="region of interest" description="Disordered" evidence="13">
    <location>
        <begin position="197"/>
        <end position="217"/>
    </location>
</feature>
<feature type="compositionally biased region" description="Gly residues" evidence="13">
    <location>
        <begin position="197"/>
        <end position="206"/>
    </location>
</feature>
<accession>A0ABY6D2M5</accession>
<evidence type="ECO:0000256" key="2">
    <source>
        <dbReference type="ARBA" id="ARBA00022448"/>
    </source>
</evidence>
<evidence type="ECO:0000256" key="8">
    <source>
        <dbReference type="ARBA" id="ARBA00023077"/>
    </source>
</evidence>
<evidence type="ECO:0000256" key="14">
    <source>
        <dbReference type="SAM" id="SignalP"/>
    </source>
</evidence>
<dbReference type="Gene3D" id="2.40.170.20">
    <property type="entry name" value="TonB-dependent receptor, beta-barrel domain"/>
    <property type="match status" value="1"/>
</dbReference>
<proteinExistence type="inferred from homology"/>
<keyword evidence="2 11" id="KW-0813">Transport</keyword>
<dbReference type="EMBL" id="CP106735">
    <property type="protein sequence ID" value="UXX79875.1"/>
    <property type="molecule type" value="Genomic_DNA"/>
</dbReference>
<dbReference type="InterPro" id="IPR037066">
    <property type="entry name" value="Plug_dom_sf"/>
</dbReference>
<evidence type="ECO:0000256" key="10">
    <source>
        <dbReference type="ARBA" id="ARBA00023237"/>
    </source>
</evidence>
<evidence type="ECO:0000256" key="6">
    <source>
        <dbReference type="ARBA" id="ARBA00023004"/>
    </source>
</evidence>
<comment type="subcellular location">
    <subcellularLocation>
        <location evidence="1 11">Cell outer membrane</location>
        <topology evidence="1 11">Multi-pass membrane protein</topology>
    </subcellularLocation>
</comment>
<feature type="signal peptide" evidence="14">
    <location>
        <begin position="1"/>
        <end position="23"/>
    </location>
</feature>
<evidence type="ECO:0000256" key="3">
    <source>
        <dbReference type="ARBA" id="ARBA00022452"/>
    </source>
</evidence>
<dbReference type="Pfam" id="PF00593">
    <property type="entry name" value="TonB_dep_Rec_b-barrel"/>
    <property type="match status" value="1"/>
</dbReference>
<dbReference type="PROSITE" id="PS52016">
    <property type="entry name" value="TONB_DEPENDENT_REC_3"/>
    <property type="match status" value="1"/>
</dbReference>
<keyword evidence="18" id="KW-1185">Reference proteome</keyword>
<evidence type="ECO:0000256" key="5">
    <source>
        <dbReference type="ARBA" id="ARBA00022692"/>
    </source>
</evidence>
<organism evidence="17 18">
    <name type="scientific">Reichenbachiella carrageenanivorans</name>
    <dbReference type="NCBI Taxonomy" id="2979869"/>
    <lineage>
        <taxon>Bacteria</taxon>
        <taxon>Pseudomonadati</taxon>
        <taxon>Bacteroidota</taxon>
        <taxon>Cytophagia</taxon>
        <taxon>Cytophagales</taxon>
        <taxon>Reichenbachiellaceae</taxon>
        <taxon>Reichenbachiella</taxon>
    </lineage>
</organism>
<keyword evidence="5 11" id="KW-0812">Transmembrane</keyword>
<dbReference type="InterPro" id="IPR023996">
    <property type="entry name" value="TonB-dep_OMP_SusC/RagA"/>
</dbReference>
<evidence type="ECO:0000256" key="11">
    <source>
        <dbReference type="PROSITE-ProRule" id="PRU01360"/>
    </source>
</evidence>
<dbReference type="InterPro" id="IPR036942">
    <property type="entry name" value="Beta-barrel_TonB_sf"/>
</dbReference>
<dbReference type="RefSeq" id="WP_263051606.1">
    <property type="nucleotide sequence ID" value="NZ_CP106735.1"/>
</dbReference>
<dbReference type="NCBIfam" id="TIGR04056">
    <property type="entry name" value="OMP_RagA_SusC"/>
    <property type="match status" value="1"/>
</dbReference>
<evidence type="ECO:0000313" key="17">
    <source>
        <dbReference type="EMBL" id="UXX79875.1"/>
    </source>
</evidence>
<dbReference type="PANTHER" id="PTHR32552:SF81">
    <property type="entry name" value="TONB-DEPENDENT OUTER MEMBRANE RECEPTOR"/>
    <property type="match status" value="1"/>
</dbReference>
<dbReference type="InterPro" id="IPR000531">
    <property type="entry name" value="Beta-barrel_TonB"/>
</dbReference>
<comment type="similarity">
    <text evidence="11 12">Belongs to the TonB-dependent receptor family.</text>
</comment>
<dbReference type="InterPro" id="IPR012910">
    <property type="entry name" value="Plug_dom"/>
</dbReference>
<dbReference type="InterPro" id="IPR023997">
    <property type="entry name" value="TonB-dep_OMP_SusC/RagA_CS"/>
</dbReference>
<keyword evidence="6" id="KW-0408">Iron</keyword>
<dbReference type="PANTHER" id="PTHR32552">
    <property type="entry name" value="FERRICHROME IRON RECEPTOR-RELATED"/>
    <property type="match status" value="1"/>
</dbReference>
<evidence type="ECO:0000256" key="12">
    <source>
        <dbReference type="RuleBase" id="RU003357"/>
    </source>
</evidence>
<evidence type="ECO:0000313" key="18">
    <source>
        <dbReference type="Proteomes" id="UP001062165"/>
    </source>
</evidence>
<evidence type="ECO:0000256" key="1">
    <source>
        <dbReference type="ARBA" id="ARBA00004571"/>
    </source>
</evidence>
<keyword evidence="9 11" id="KW-0472">Membrane</keyword>
<evidence type="ECO:0000256" key="9">
    <source>
        <dbReference type="ARBA" id="ARBA00023136"/>
    </source>
</evidence>
<dbReference type="Pfam" id="PF13715">
    <property type="entry name" value="CarbopepD_reg_2"/>
    <property type="match status" value="1"/>
</dbReference>
<keyword evidence="10 11" id="KW-0998">Cell outer membrane</keyword>
<keyword evidence="14" id="KW-0732">Signal</keyword>
<dbReference type="Gene3D" id="2.60.40.1120">
    <property type="entry name" value="Carboxypeptidase-like, regulatory domain"/>
    <property type="match status" value="1"/>
</dbReference>